<reference evidence="1" key="1">
    <citation type="submission" date="2021-02" db="EMBL/GenBank/DDBJ databases">
        <authorList>
            <person name="Dougan E. K."/>
            <person name="Rhodes N."/>
            <person name="Thang M."/>
            <person name="Chan C."/>
        </authorList>
    </citation>
    <scope>NUCLEOTIDE SEQUENCE</scope>
</reference>
<dbReference type="AlphaFoldDB" id="A0A812G599"/>
<evidence type="ECO:0000313" key="2">
    <source>
        <dbReference type="Proteomes" id="UP000604046"/>
    </source>
</evidence>
<comment type="caution">
    <text evidence="1">The sequence shown here is derived from an EMBL/GenBank/DDBJ whole genome shotgun (WGS) entry which is preliminary data.</text>
</comment>
<evidence type="ECO:0000313" key="1">
    <source>
        <dbReference type="EMBL" id="CAE6912204.1"/>
    </source>
</evidence>
<gene>
    <name evidence="1" type="ORF">SNAT2548_LOCUS160</name>
</gene>
<organism evidence="1 2">
    <name type="scientific">Symbiodinium natans</name>
    <dbReference type="NCBI Taxonomy" id="878477"/>
    <lineage>
        <taxon>Eukaryota</taxon>
        <taxon>Sar</taxon>
        <taxon>Alveolata</taxon>
        <taxon>Dinophyceae</taxon>
        <taxon>Suessiales</taxon>
        <taxon>Symbiodiniaceae</taxon>
        <taxon>Symbiodinium</taxon>
    </lineage>
</organism>
<proteinExistence type="predicted"/>
<dbReference type="SUPFAM" id="SSF141480">
    <property type="entry name" value="Extracellular hemoglobin linker subunit, receptor domain"/>
    <property type="match status" value="1"/>
</dbReference>
<dbReference type="InterPro" id="IPR036153">
    <property type="entry name" value="Eryth_link_C_sf"/>
</dbReference>
<dbReference type="Proteomes" id="UP000604046">
    <property type="component" value="Unassembled WGS sequence"/>
</dbReference>
<name>A0A812G599_9DINO</name>
<dbReference type="EMBL" id="CAJNDS010000002">
    <property type="protein sequence ID" value="CAE6912204.1"/>
    <property type="molecule type" value="Genomic_DNA"/>
</dbReference>
<accession>A0A812G599</accession>
<sequence>MDAMDSPMGISAWPCHRRCHWHGCDKVNSRQSRIHITSVWTVREYCTSAARISFAMSEHDAWQTLTFSMFGAAYLEESFHLLNIKVISFVRKCRSGRARLQRRAQGCAGGEKLDFGFTWLHPTRQRDSARGTGVKACQSAEKACTILHNCLREDTSVTCAYAYVADFSRRPDQVSTVLYGGSTGVLRQISSGGSVAFFGQEDQFYGRLPKLQALMEKDDRFADKEYESFWSAREGTVWL</sequence>
<keyword evidence="2" id="KW-1185">Reference proteome</keyword>
<protein>
    <submittedName>
        <fullName evidence="1">Uncharacterized protein</fullName>
    </submittedName>
</protein>